<evidence type="ECO:0000313" key="1">
    <source>
        <dbReference type="EMBL" id="GEX87782.1"/>
    </source>
</evidence>
<keyword evidence="1" id="KW-0808">Transferase</keyword>
<gene>
    <name evidence="1" type="ORF">Tci_359757</name>
</gene>
<comment type="caution">
    <text evidence="1">The sequence shown here is derived from an EMBL/GenBank/DDBJ whole genome shotgun (WGS) entry which is preliminary data.</text>
</comment>
<dbReference type="EMBL" id="BKCJ010136139">
    <property type="protein sequence ID" value="GEX87782.1"/>
    <property type="molecule type" value="Genomic_DNA"/>
</dbReference>
<protein>
    <submittedName>
        <fullName evidence="1">Xylulose kinase-1</fullName>
    </submittedName>
</protein>
<sequence>MAEEDTSQPPPPLIALPEAPHMVSYVKLPILKKDEAANEIEVPFITAHQILARTRERKAKSTLLMAISDDHLARFHRIKDAKTLSAAIQTRFGGNVESKKM</sequence>
<proteinExistence type="predicted"/>
<accession>A0A699HG76</accession>
<keyword evidence="1" id="KW-0418">Kinase</keyword>
<dbReference type="AlphaFoldDB" id="A0A699HG76"/>
<organism evidence="1">
    <name type="scientific">Tanacetum cinerariifolium</name>
    <name type="common">Dalmatian daisy</name>
    <name type="synonym">Chrysanthemum cinerariifolium</name>
    <dbReference type="NCBI Taxonomy" id="118510"/>
    <lineage>
        <taxon>Eukaryota</taxon>
        <taxon>Viridiplantae</taxon>
        <taxon>Streptophyta</taxon>
        <taxon>Embryophyta</taxon>
        <taxon>Tracheophyta</taxon>
        <taxon>Spermatophyta</taxon>
        <taxon>Magnoliopsida</taxon>
        <taxon>eudicotyledons</taxon>
        <taxon>Gunneridae</taxon>
        <taxon>Pentapetalae</taxon>
        <taxon>asterids</taxon>
        <taxon>campanulids</taxon>
        <taxon>Asterales</taxon>
        <taxon>Asteraceae</taxon>
        <taxon>Asteroideae</taxon>
        <taxon>Anthemideae</taxon>
        <taxon>Anthemidinae</taxon>
        <taxon>Tanacetum</taxon>
    </lineage>
</organism>
<dbReference type="GO" id="GO:0016301">
    <property type="term" value="F:kinase activity"/>
    <property type="evidence" value="ECO:0007669"/>
    <property type="project" value="UniProtKB-KW"/>
</dbReference>
<reference evidence="1" key="1">
    <citation type="journal article" date="2019" name="Sci. Rep.">
        <title>Draft genome of Tanacetum cinerariifolium, the natural source of mosquito coil.</title>
        <authorList>
            <person name="Yamashiro T."/>
            <person name="Shiraishi A."/>
            <person name="Satake H."/>
            <person name="Nakayama K."/>
        </authorList>
    </citation>
    <scope>NUCLEOTIDE SEQUENCE</scope>
</reference>
<name>A0A699HG76_TANCI</name>